<feature type="domain" description="PPM-type phosphatase" evidence="3">
    <location>
        <begin position="75"/>
        <end position="341"/>
    </location>
</feature>
<dbReference type="PROSITE" id="PS51746">
    <property type="entry name" value="PPM_2"/>
    <property type="match status" value="1"/>
</dbReference>
<keyword evidence="1" id="KW-0479">Metal-binding</keyword>
<dbReference type="Gene3D" id="3.60.40.10">
    <property type="entry name" value="PPM-type phosphatase domain"/>
    <property type="match status" value="1"/>
</dbReference>
<dbReference type="InterPro" id="IPR039123">
    <property type="entry name" value="PPTC7"/>
</dbReference>
<evidence type="ECO:0000256" key="2">
    <source>
        <dbReference type="SAM" id="MobiDB-lite"/>
    </source>
</evidence>
<dbReference type="EMBL" id="MU167270">
    <property type="protein sequence ID" value="KAG0145822.1"/>
    <property type="molecule type" value="Genomic_DNA"/>
</dbReference>
<comment type="catalytic activity">
    <reaction evidence="1">
        <text>O-phospho-L-seryl-[protein] + H2O = L-seryl-[protein] + phosphate</text>
        <dbReference type="Rhea" id="RHEA:20629"/>
        <dbReference type="Rhea" id="RHEA-COMP:9863"/>
        <dbReference type="Rhea" id="RHEA-COMP:11604"/>
        <dbReference type="ChEBI" id="CHEBI:15377"/>
        <dbReference type="ChEBI" id="CHEBI:29999"/>
        <dbReference type="ChEBI" id="CHEBI:43474"/>
        <dbReference type="ChEBI" id="CHEBI:83421"/>
        <dbReference type="EC" id="3.1.3.16"/>
    </reaction>
</comment>
<sequence length="345" mass="38306">MPTQTLNPDLPPPHSIPSLSDSTKTPEWRFITAASFVGKPVDPEQTTTSKSVSKTLVNYRRWVEQEKRQWYDAVISRYPSNKPIPDFSTITHSGHDWWFVERNQGFEEAITFGVADGVGGWDSEHGADPAEVAQGLMYHASRATKYEKKPVEMIVEAYQAVLADPTITGGASTALVASLDPFEPAVSWANLGDSALTILRNGKVLLSTNAQTHYFNCPFQLTKLPRGIRIDRFGELDRPENASVGSQKLQDGDLVLAFTDGMADNIWSQEMCVVAEKLMSRRGKTDEELVDDLAHTLCGYARLISFQTEKLTPFEAEARRNGINDMRGGKVDDITLVVALCRKKL</sequence>
<dbReference type="InterPro" id="IPR001932">
    <property type="entry name" value="PPM-type_phosphatase-like_dom"/>
</dbReference>
<dbReference type="SMART" id="SM00332">
    <property type="entry name" value="PP2Cc"/>
    <property type="match status" value="1"/>
</dbReference>
<name>A0A9P6TB24_9BASI</name>
<dbReference type="AlphaFoldDB" id="A0A9P6TB24"/>
<keyword evidence="5" id="KW-1185">Reference proteome</keyword>
<keyword evidence="1" id="KW-0464">Manganese</keyword>
<dbReference type="PANTHER" id="PTHR12320">
    <property type="entry name" value="PROTEIN PHOSPHATASE 2C"/>
    <property type="match status" value="1"/>
</dbReference>
<evidence type="ECO:0000259" key="3">
    <source>
        <dbReference type="PROSITE" id="PS51746"/>
    </source>
</evidence>
<dbReference type="EC" id="3.1.3.16" evidence="1"/>
<evidence type="ECO:0000313" key="4">
    <source>
        <dbReference type="EMBL" id="KAG0145822.1"/>
    </source>
</evidence>
<dbReference type="GO" id="GO:0046872">
    <property type="term" value="F:metal ion binding"/>
    <property type="evidence" value="ECO:0007669"/>
    <property type="project" value="UniProtKB-UniRule"/>
</dbReference>
<gene>
    <name evidence="4" type="ORF">CROQUDRAFT_715918</name>
</gene>
<comment type="cofactor">
    <cofactor evidence="1">
        <name>Mn(2+)</name>
        <dbReference type="ChEBI" id="CHEBI:29035"/>
    </cofactor>
</comment>
<organism evidence="4 5">
    <name type="scientific">Cronartium quercuum f. sp. fusiforme G11</name>
    <dbReference type="NCBI Taxonomy" id="708437"/>
    <lineage>
        <taxon>Eukaryota</taxon>
        <taxon>Fungi</taxon>
        <taxon>Dikarya</taxon>
        <taxon>Basidiomycota</taxon>
        <taxon>Pucciniomycotina</taxon>
        <taxon>Pucciniomycetes</taxon>
        <taxon>Pucciniales</taxon>
        <taxon>Coleosporiaceae</taxon>
        <taxon>Cronartium</taxon>
    </lineage>
</organism>
<dbReference type="SUPFAM" id="SSF81606">
    <property type="entry name" value="PP2C-like"/>
    <property type="match status" value="1"/>
</dbReference>
<keyword evidence="1" id="KW-0904">Protein phosphatase</keyword>
<reference evidence="4" key="1">
    <citation type="submission" date="2013-11" db="EMBL/GenBank/DDBJ databases">
        <title>Genome sequence of the fusiform rust pathogen reveals effectors for host alternation and coevolution with pine.</title>
        <authorList>
            <consortium name="DOE Joint Genome Institute"/>
            <person name="Smith K."/>
            <person name="Pendleton A."/>
            <person name="Kubisiak T."/>
            <person name="Anderson C."/>
            <person name="Salamov A."/>
            <person name="Aerts A."/>
            <person name="Riley R."/>
            <person name="Clum A."/>
            <person name="Lindquist E."/>
            <person name="Ence D."/>
            <person name="Campbell M."/>
            <person name="Kronenberg Z."/>
            <person name="Feau N."/>
            <person name="Dhillon B."/>
            <person name="Hamelin R."/>
            <person name="Burleigh J."/>
            <person name="Smith J."/>
            <person name="Yandell M."/>
            <person name="Nelson C."/>
            <person name="Grigoriev I."/>
            <person name="Davis J."/>
        </authorList>
    </citation>
    <scope>NUCLEOTIDE SEQUENCE</scope>
    <source>
        <strain evidence="4">G11</strain>
    </source>
</reference>
<protein>
    <recommendedName>
        <fullName evidence="1">Protein phosphatase</fullName>
        <ecNumber evidence="1">3.1.3.16</ecNumber>
    </recommendedName>
</protein>
<dbReference type="GO" id="GO:0004722">
    <property type="term" value="F:protein serine/threonine phosphatase activity"/>
    <property type="evidence" value="ECO:0007669"/>
    <property type="project" value="UniProtKB-EC"/>
</dbReference>
<keyword evidence="1" id="KW-0378">Hydrolase</keyword>
<dbReference type="OrthoDB" id="60843at2759"/>
<feature type="region of interest" description="Disordered" evidence="2">
    <location>
        <begin position="1"/>
        <end position="24"/>
    </location>
</feature>
<proteinExistence type="inferred from homology"/>
<comment type="cofactor">
    <cofactor evidence="1">
        <name>Mg(2+)</name>
        <dbReference type="ChEBI" id="CHEBI:18420"/>
    </cofactor>
</comment>
<keyword evidence="1" id="KW-0460">Magnesium</keyword>
<comment type="similarity">
    <text evidence="1">Belongs to the PP2C family.</text>
</comment>
<dbReference type="Proteomes" id="UP000886653">
    <property type="component" value="Unassembled WGS sequence"/>
</dbReference>
<evidence type="ECO:0000256" key="1">
    <source>
        <dbReference type="RuleBase" id="RU366020"/>
    </source>
</evidence>
<accession>A0A9P6TB24</accession>
<dbReference type="PANTHER" id="PTHR12320:SF1">
    <property type="entry name" value="PROTEIN PHOSPHATASE PTC7 HOMOLOG"/>
    <property type="match status" value="1"/>
</dbReference>
<dbReference type="InterPro" id="IPR036457">
    <property type="entry name" value="PPM-type-like_dom_sf"/>
</dbReference>
<evidence type="ECO:0000313" key="5">
    <source>
        <dbReference type="Proteomes" id="UP000886653"/>
    </source>
</evidence>
<comment type="caution">
    <text evidence="4">The sequence shown here is derived from an EMBL/GenBank/DDBJ whole genome shotgun (WGS) entry which is preliminary data.</text>
</comment>
<comment type="catalytic activity">
    <reaction evidence="1">
        <text>O-phospho-L-threonyl-[protein] + H2O = L-threonyl-[protein] + phosphate</text>
        <dbReference type="Rhea" id="RHEA:47004"/>
        <dbReference type="Rhea" id="RHEA-COMP:11060"/>
        <dbReference type="Rhea" id="RHEA-COMP:11605"/>
        <dbReference type="ChEBI" id="CHEBI:15377"/>
        <dbReference type="ChEBI" id="CHEBI:30013"/>
        <dbReference type="ChEBI" id="CHEBI:43474"/>
        <dbReference type="ChEBI" id="CHEBI:61977"/>
        <dbReference type="EC" id="3.1.3.16"/>
    </reaction>
</comment>